<accession>A0A8S0SXP6</accession>
<organism evidence="2 3">
    <name type="scientific">Olea europaea subsp. europaea</name>
    <dbReference type="NCBI Taxonomy" id="158383"/>
    <lineage>
        <taxon>Eukaryota</taxon>
        <taxon>Viridiplantae</taxon>
        <taxon>Streptophyta</taxon>
        <taxon>Embryophyta</taxon>
        <taxon>Tracheophyta</taxon>
        <taxon>Spermatophyta</taxon>
        <taxon>Magnoliopsida</taxon>
        <taxon>eudicotyledons</taxon>
        <taxon>Gunneridae</taxon>
        <taxon>Pentapetalae</taxon>
        <taxon>asterids</taxon>
        <taxon>lamiids</taxon>
        <taxon>Lamiales</taxon>
        <taxon>Oleaceae</taxon>
        <taxon>Oleeae</taxon>
        <taxon>Olea</taxon>
    </lineage>
</organism>
<dbReference type="EMBL" id="CACTIH010005554">
    <property type="protein sequence ID" value="CAA2997390.1"/>
    <property type="molecule type" value="Genomic_DNA"/>
</dbReference>
<comment type="caution">
    <text evidence="2">The sequence shown here is derived from an EMBL/GenBank/DDBJ whole genome shotgun (WGS) entry which is preliminary data.</text>
</comment>
<name>A0A8S0SXP6_OLEEU</name>
<sequence>MTRLSSANRAKKSEGESLGSAGKQKVKQIREDFPSKRHKPSRSVPSKNAKKMEIRDLDSSDMEMAMPYTYEVQYIKPVQPECAHGEKKKGGMVDR</sequence>
<dbReference type="Gramene" id="OE9A072603T1">
    <property type="protein sequence ID" value="OE9A072603C1"/>
    <property type="gene ID" value="OE9A072603"/>
</dbReference>
<dbReference type="AlphaFoldDB" id="A0A8S0SXP6"/>
<keyword evidence="3" id="KW-1185">Reference proteome</keyword>
<proteinExistence type="predicted"/>
<reference evidence="2 3" key="1">
    <citation type="submission" date="2019-12" db="EMBL/GenBank/DDBJ databases">
        <authorList>
            <person name="Alioto T."/>
            <person name="Alioto T."/>
            <person name="Gomez Garrido J."/>
        </authorList>
    </citation>
    <scope>NUCLEOTIDE SEQUENCE [LARGE SCALE GENOMIC DNA]</scope>
</reference>
<evidence type="ECO:0000313" key="2">
    <source>
        <dbReference type="EMBL" id="CAA2997390.1"/>
    </source>
</evidence>
<protein>
    <submittedName>
        <fullName evidence="2">Uncharacterized protein</fullName>
    </submittedName>
</protein>
<dbReference type="Proteomes" id="UP000594638">
    <property type="component" value="Unassembled WGS sequence"/>
</dbReference>
<evidence type="ECO:0000313" key="3">
    <source>
        <dbReference type="Proteomes" id="UP000594638"/>
    </source>
</evidence>
<gene>
    <name evidence="2" type="ORF">OLEA9_A072603</name>
</gene>
<evidence type="ECO:0000256" key="1">
    <source>
        <dbReference type="SAM" id="MobiDB-lite"/>
    </source>
</evidence>
<feature type="region of interest" description="Disordered" evidence="1">
    <location>
        <begin position="1"/>
        <end position="58"/>
    </location>
</feature>